<dbReference type="PROSITE" id="PS00107">
    <property type="entry name" value="PROTEIN_KINASE_ATP"/>
    <property type="match status" value="1"/>
</dbReference>
<proteinExistence type="predicted"/>
<keyword evidence="3" id="KW-0418">Kinase</keyword>
<protein>
    <recommendedName>
        <fullName evidence="7">Protein kinase domain-containing protein</fullName>
    </recommendedName>
</protein>
<accession>A0A6J5X5W4</accession>
<dbReference type="InterPro" id="IPR008271">
    <property type="entry name" value="Ser/Thr_kinase_AS"/>
</dbReference>
<dbReference type="InterPro" id="IPR021374">
    <property type="entry name" value="DUF2996"/>
</dbReference>
<feature type="binding site" evidence="5">
    <location>
        <position position="141"/>
    </location>
    <ligand>
        <name>ATP</name>
        <dbReference type="ChEBI" id="CHEBI:30616"/>
    </ligand>
</feature>
<evidence type="ECO:0000313" key="8">
    <source>
        <dbReference type="EMBL" id="CAB4309356.1"/>
    </source>
</evidence>
<evidence type="ECO:0000256" key="5">
    <source>
        <dbReference type="PROSITE-ProRule" id="PRU10141"/>
    </source>
</evidence>
<feature type="domain" description="Protein kinase" evidence="7">
    <location>
        <begin position="102"/>
        <end position="423"/>
    </location>
</feature>
<name>A0A6J5X5W4_PRUAR</name>
<evidence type="ECO:0000313" key="9">
    <source>
        <dbReference type="Proteomes" id="UP000507245"/>
    </source>
</evidence>
<evidence type="ECO:0000256" key="1">
    <source>
        <dbReference type="ARBA" id="ARBA00022679"/>
    </source>
</evidence>
<evidence type="ECO:0000256" key="4">
    <source>
        <dbReference type="ARBA" id="ARBA00022840"/>
    </source>
</evidence>
<keyword evidence="9" id="KW-1185">Reference proteome</keyword>
<feature type="compositionally biased region" description="Polar residues" evidence="6">
    <location>
        <begin position="36"/>
        <end position="51"/>
    </location>
</feature>
<dbReference type="InterPro" id="IPR050823">
    <property type="entry name" value="Plant_Ser_Thr_Prot_Kinase"/>
</dbReference>
<dbReference type="PROSITE" id="PS00108">
    <property type="entry name" value="PROTEIN_KINASE_ST"/>
    <property type="match status" value="1"/>
</dbReference>
<keyword evidence="1" id="KW-0808">Transferase</keyword>
<dbReference type="InterPro" id="IPR000719">
    <property type="entry name" value="Prot_kinase_dom"/>
</dbReference>
<dbReference type="OrthoDB" id="4062651at2759"/>
<feature type="region of interest" description="Disordered" evidence="6">
    <location>
        <begin position="1"/>
        <end position="77"/>
    </location>
</feature>
<dbReference type="EMBL" id="CAEKKB010000005">
    <property type="protein sequence ID" value="CAB4309356.1"/>
    <property type="molecule type" value="Genomic_DNA"/>
</dbReference>
<dbReference type="AlphaFoldDB" id="A0A6J5X5W4"/>
<dbReference type="GO" id="GO:0005524">
    <property type="term" value="F:ATP binding"/>
    <property type="evidence" value="ECO:0007669"/>
    <property type="project" value="UniProtKB-UniRule"/>
</dbReference>
<dbReference type="InterPro" id="IPR011009">
    <property type="entry name" value="Kinase-like_dom_sf"/>
</dbReference>
<evidence type="ECO:0000256" key="2">
    <source>
        <dbReference type="ARBA" id="ARBA00022741"/>
    </source>
</evidence>
<dbReference type="Gene3D" id="1.10.510.10">
    <property type="entry name" value="Transferase(Phosphotransferase) domain 1"/>
    <property type="match status" value="1"/>
</dbReference>
<organism evidence="8 9">
    <name type="scientific">Prunus armeniaca</name>
    <name type="common">Apricot</name>
    <name type="synonym">Armeniaca vulgaris</name>
    <dbReference type="NCBI Taxonomy" id="36596"/>
    <lineage>
        <taxon>Eukaryota</taxon>
        <taxon>Viridiplantae</taxon>
        <taxon>Streptophyta</taxon>
        <taxon>Embryophyta</taxon>
        <taxon>Tracheophyta</taxon>
        <taxon>Spermatophyta</taxon>
        <taxon>Magnoliopsida</taxon>
        <taxon>eudicotyledons</taxon>
        <taxon>Gunneridae</taxon>
        <taxon>Pentapetalae</taxon>
        <taxon>rosids</taxon>
        <taxon>fabids</taxon>
        <taxon>Rosales</taxon>
        <taxon>Rosaceae</taxon>
        <taxon>Amygdaloideae</taxon>
        <taxon>Amygdaleae</taxon>
        <taxon>Prunus</taxon>
    </lineage>
</organism>
<keyword evidence="4 5" id="KW-0067">ATP-binding</keyword>
<gene>
    <name evidence="8" type="ORF">ORAREDHAP_LOCUS30439</name>
</gene>
<feature type="compositionally biased region" description="Polar residues" evidence="6">
    <location>
        <begin position="10"/>
        <end position="27"/>
    </location>
</feature>
<dbReference type="SUPFAM" id="SSF56112">
    <property type="entry name" value="Protein kinase-like (PK-like)"/>
    <property type="match status" value="1"/>
</dbReference>
<dbReference type="Pfam" id="PF11210">
    <property type="entry name" value="DUF2996"/>
    <property type="match status" value="1"/>
</dbReference>
<reference evidence="9" key="1">
    <citation type="journal article" date="2020" name="Genome Biol.">
        <title>Gamete binning: chromosome-level and haplotype-resolved genome assembly enabled by high-throughput single-cell sequencing of gamete genomes.</title>
        <authorList>
            <person name="Campoy J.A."/>
            <person name="Sun H."/>
            <person name="Goel M."/>
            <person name="Jiao W.-B."/>
            <person name="Folz-Donahue K."/>
            <person name="Wang N."/>
            <person name="Rubio M."/>
            <person name="Liu C."/>
            <person name="Kukat C."/>
            <person name="Ruiz D."/>
            <person name="Huettel B."/>
            <person name="Schneeberger K."/>
        </authorList>
    </citation>
    <scope>NUCLEOTIDE SEQUENCE [LARGE SCALE GENOMIC DNA]</scope>
    <source>
        <strain evidence="9">cv. Rojo Pasion</strain>
    </source>
</reference>
<evidence type="ECO:0000259" key="7">
    <source>
        <dbReference type="PROSITE" id="PS50011"/>
    </source>
</evidence>
<dbReference type="Proteomes" id="UP000507245">
    <property type="component" value="Unassembled WGS sequence"/>
</dbReference>
<dbReference type="FunFam" id="1.10.510.10:FF:000095">
    <property type="entry name" value="protein STRUBBELIG-RECEPTOR FAMILY 8"/>
    <property type="match status" value="1"/>
</dbReference>
<dbReference type="GO" id="GO:0004672">
    <property type="term" value="F:protein kinase activity"/>
    <property type="evidence" value="ECO:0007669"/>
    <property type="project" value="InterPro"/>
</dbReference>
<dbReference type="PROSITE" id="PS50011">
    <property type="entry name" value="PROTEIN_KINASE_DOM"/>
    <property type="match status" value="1"/>
</dbReference>
<sequence length="676" mass="73322">MGNCYAAPVNNHSSSTPATSRNNSKQNGLAGIKNAAGNSSGKTISGITPKNASKAIGKGNSNNNIEESAVPDAAAPSESVETEVPKLKEFSLAELKKCTRRFRPDIIVGVGGSGRVFKGWVNEDTYAPSRFGIGMAVAVKKSFVAGYVGASMAIGGWVAVWGAAWGERGREKESRESEPLMLLWLGGSAVLDGAELNFLGKYRHPNLVRLLGYCSEENQFLLVYEYMQKGSLENHLFRKGQEPLRWELRLKIAIGAARGLAFLHTSEKVIYRDFKTSNILLDSAYNAKLSKFGLAKVGPINGNSHVTTNVMGTYGYVAPEYVATGHLYLKSDVYGFGVVLLEMLTGLRAVDTNRPHGERSLVDWLRPSLHKKKELKKIMDPGLGDLYPLKAACQAAELILKCLESDPKNRPSMEDVLVTLEKINAIKEKPKTAKPNGRGRQEAEAEAAMAAISSVVGTGSVPQIQNRSGLAPFTPLHTSLFSPTRTSTQSAIDDRTTVCLSKPKFDNAGHTVSKLVTSQRNIVCSALPESSTSTVAADTKEVKTAQKAAPAKPKVAAKAPVKPLPQMMEEDVIPQLKAILETQDELSDIELSFQDNKLEGFFLKKDIRYSFWAFFPGGVLTGPKGFSLSSYGQGASTVEPFLIDEKKITAKHIVFWVEKRLAAQGIIPIDVFLDAD</sequence>
<dbReference type="PANTHER" id="PTHR45621">
    <property type="entry name" value="OS01G0588500 PROTEIN-RELATED"/>
    <property type="match status" value="1"/>
</dbReference>
<evidence type="ECO:0000256" key="6">
    <source>
        <dbReference type="SAM" id="MobiDB-lite"/>
    </source>
</evidence>
<keyword evidence="2 5" id="KW-0547">Nucleotide-binding</keyword>
<evidence type="ECO:0000256" key="3">
    <source>
        <dbReference type="ARBA" id="ARBA00022777"/>
    </source>
</evidence>
<dbReference type="Gene3D" id="3.30.200.20">
    <property type="entry name" value="Phosphorylase Kinase, domain 1"/>
    <property type="match status" value="2"/>
</dbReference>
<dbReference type="Pfam" id="PF00069">
    <property type="entry name" value="Pkinase"/>
    <property type="match status" value="1"/>
</dbReference>
<dbReference type="InterPro" id="IPR017441">
    <property type="entry name" value="Protein_kinase_ATP_BS"/>
</dbReference>